<dbReference type="InterPro" id="IPR052163">
    <property type="entry name" value="DGC-Regulatory_Protein"/>
</dbReference>
<dbReference type="PROSITE" id="PS50887">
    <property type="entry name" value="GGDEF"/>
    <property type="match status" value="1"/>
</dbReference>
<evidence type="ECO:0000313" key="2">
    <source>
        <dbReference type="EMBL" id="MFM0448690.1"/>
    </source>
</evidence>
<dbReference type="NCBIfam" id="TIGR00254">
    <property type="entry name" value="GGDEF"/>
    <property type="match status" value="1"/>
</dbReference>
<dbReference type="InterPro" id="IPR000160">
    <property type="entry name" value="GGDEF_dom"/>
</dbReference>
<dbReference type="PANTHER" id="PTHR46663">
    <property type="entry name" value="DIGUANYLATE CYCLASE DGCT-RELATED"/>
    <property type="match status" value="1"/>
</dbReference>
<feature type="non-terminal residue" evidence="2">
    <location>
        <position position="1"/>
    </location>
</feature>
<gene>
    <name evidence="2" type="ORF">PQR00_34495</name>
</gene>
<reference evidence="2 3" key="1">
    <citation type="journal article" date="2024" name="Chem. Sci.">
        <title>Discovery of megapolipeptins by genome mining of a Burkholderiales bacteria collection.</title>
        <authorList>
            <person name="Paulo B.S."/>
            <person name="Recchia M.J.J."/>
            <person name="Lee S."/>
            <person name="Fergusson C.H."/>
            <person name="Romanowski S.B."/>
            <person name="Hernandez A."/>
            <person name="Krull N."/>
            <person name="Liu D.Y."/>
            <person name="Cavanagh H."/>
            <person name="Bos A."/>
            <person name="Gray C.A."/>
            <person name="Murphy B.T."/>
            <person name="Linington R.G."/>
            <person name="Eustaquio A.S."/>
        </authorList>
    </citation>
    <scope>NUCLEOTIDE SEQUENCE [LARGE SCALE GENOMIC DNA]</scope>
    <source>
        <strain evidence="2 3">RL17-379-BIB-C</strain>
    </source>
</reference>
<dbReference type="RefSeq" id="WP_408131940.1">
    <property type="nucleotide sequence ID" value="NZ_JAQQDD010000071.1"/>
</dbReference>
<proteinExistence type="predicted"/>
<dbReference type="EMBL" id="JAQQDH010000038">
    <property type="protein sequence ID" value="MFM0448690.1"/>
    <property type="molecule type" value="Genomic_DNA"/>
</dbReference>
<dbReference type="PANTHER" id="PTHR46663:SF3">
    <property type="entry name" value="SLL0267 PROTEIN"/>
    <property type="match status" value="1"/>
</dbReference>
<dbReference type="SUPFAM" id="SSF55073">
    <property type="entry name" value="Nucleotide cyclase"/>
    <property type="match status" value="1"/>
</dbReference>
<dbReference type="InterPro" id="IPR029787">
    <property type="entry name" value="Nucleotide_cyclase"/>
</dbReference>
<organism evidence="2 3">
    <name type="scientific">Paraburkholderia strydomiana</name>
    <dbReference type="NCBI Taxonomy" id="1245417"/>
    <lineage>
        <taxon>Bacteria</taxon>
        <taxon>Pseudomonadati</taxon>
        <taxon>Pseudomonadota</taxon>
        <taxon>Betaproteobacteria</taxon>
        <taxon>Burkholderiales</taxon>
        <taxon>Burkholderiaceae</taxon>
        <taxon>Paraburkholderia</taxon>
    </lineage>
</organism>
<feature type="domain" description="GGDEF" evidence="1">
    <location>
        <begin position="1"/>
        <end position="123"/>
    </location>
</feature>
<dbReference type="Proteomes" id="UP001629288">
    <property type="component" value="Unassembled WGS sequence"/>
</dbReference>
<accession>A0ABW9CEB9</accession>
<evidence type="ECO:0000313" key="3">
    <source>
        <dbReference type="Proteomes" id="UP001629288"/>
    </source>
</evidence>
<name>A0ABW9CEB9_9BURK</name>
<sequence>FRNLNDAMGHSAGDMLRRTLGQAVRLATRQDDMLARVGGDELVLLAADCGDDAELRELPSGSFNVFALSAKTRAVVAFRLALAFGIATFPDRVKAIEGLLDAADAAMYVAKRSGRSTYRFGALPGPRLSNVLNNLTK</sequence>
<protein>
    <submittedName>
        <fullName evidence="2">GGDEF domain-containing protein</fullName>
    </submittedName>
</protein>
<comment type="caution">
    <text evidence="2">The sequence shown here is derived from an EMBL/GenBank/DDBJ whole genome shotgun (WGS) entry which is preliminary data.</text>
</comment>
<dbReference type="CDD" id="cd01949">
    <property type="entry name" value="GGDEF"/>
    <property type="match status" value="1"/>
</dbReference>
<dbReference type="InterPro" id="IPR043128">
    <property type="entry name" value="Rev_trsase/Diguanyl_cyclase"/>
</dbReference>
<keyword evidence="3" id="KW-1185">Reference proteome</keyword>
<dbReference type="Pfam" id="PF00990">
    <property type="entry name" value="GGDEF"/>
    <property type="match status" value="1"/>
</dbReference>
<dbReference type="SMART" id="SM00267">
    <property type="entry name" value="GGDEF"/>
    <property type="match status" value="1"/>
</dbReference>
<dbReference type="Gene3D" id="3.30.70.270">
    <property type="match status" value="1"/>
</dbReference>
<evidence type="ECO:0000259" key="1">
    <source>
        <dbReference type="PROSITE" id="PS50887"/>
    </source>
</evidence>